<accession>A0A6C0JCM2</accession>
<dbReference type="EMBL" id="MN740370">
    <property type="protein sequence ID" value="QHU03133.1"/>
    <property type="molecule type" value="Genomic_DNA"/>
</dbReference>
<keyword evidence="1" id="KW-0812">Transmembrane</keyword>
<sequence length="113" mass="13324">MEKLDYLMLMFMVIGISIIFQNKKREKLKHLLFSKVWIVNMIGIIIFILYELIIQPYFIKDNLTNEEKKNRDDLKTAIVGGLFAHLIAIMAELKMTIAPFWITFIAIYFYNSG</sequence>
<organism evidence="2">
    <name type="scientific">viral metagenome</name>
    <dbReference type="NCBI Taxonomy" id="1070528"/>
    <lineage>
        <taxon>unclassified sequences</taxon>
        <taxon>metagenomes</taxon>
        <taxon>organismal metagenomes</taxon>
    </lineage>
</organism>
<dbReference type="AlphaFoldDB" id="A0A6C0JCM2"/>
<proteinExistence type="predicted"/>
<feature type="transmembrane region" description="Helical" evidence="1">
    <location>
        <begin position="78"/>
        <end position="110"/>
    </location>
</feature>
<name>A0A6C0JCM2_9ZZZZ</name>
<reference evidence="2" key="1">
    <citation type="journal article" date="2020" name="Nature">
        <title>Giant virus diversity and host interactions through global metagenomics.</title>
        <authorList>
            <person name="Schulz F."/>
            <person name="Roux S."/>
            <person name="Paez-Espino D."/>
            <person name="Jungbluth S."/>
            <person name="Walsh D.A."/>
            <person name="Denef V.J."/>
            <person name="McMahon K.D."/>
            <person name="Konstantinidis K.T."/>
            <person name="Eloe-Fadrosh E.A."/>
            <person name="Kyrpides N.C."/>
            <person name="Woyke T."/>
        </authorList>
    </citation>
    <scope>NUCLEOTIDE SEQUENCE</scope>
    <source>
        <strain evidence="2">GVMAG-M-3300025890-48</strain>
    </source>
</reference>
<keyword evidence="1" id="KW-1133">Transmembrane helix</keyword>
<keyword evidence="1" id="KW-0472">Membrane</keyword>
<feature type="transmembrane region" description="Helical" evidence="1">
    <location>
        <begin position="6"/>
        <end position="24"/>
    </location>
</feature>
<evidence type="ECO:0000313" key="2">
    <source>
        <dbReference type="EMBL" id="QHU03133.1"/>
    </source>
</evidence>
<feature type="transmembrane region" description="Helical" evidence="1">
    <location>
        <begin position="36"/>
        <end position="58"/>
    </location>
</feature>
<protein>
    <submittedName>
        <fullName evidence="2">Uncharacterized protein</fullName>
    </submittedName>
</protein>
<evidence type="ECO:0000256" key="1">
    <source>
        <dbReference type="SAM" id="Phobius"/>
    </source>
</evidence>